<dbReference type="InterPro" id="IPR001810">
    <property type="entry name" value="F-box_dom"/>
</dbReference>
<evidence type="ECO:0000256" key="1">
    <source>
        <dbReference type="PIRSR" id="PIRSR610347-1"/>
    </source>
</evidence>
<proteinExistence type="predicted"/>
<dbReference type="SUPFAM" id="SSF56024">
    <property type="entry name" value="Phospholipase D/nuclease"/>
    <property type="match status" value="2"/>
</dbReference>
<dbReference type="PANTHER" id="PTHR12415:SF4">
    <property type="entry name" value="TYROSYL-DNA PHOSPHODIESTERASE DOMAIN-CONTAINING PROTEIN"/>
    <property type="match status" value="1"/>
</dbReference>
<dbReference type="InterPro" id="IPR003903">
    <property type="entry name" value="UIM_dom"/>
</dbReference>
<feature type="compositionally biased region" description="Acidic residues" evidence="3">
    <location>
        <begin position="43"/>
        <end position="52"/>
    </location>
</feature>
<dbReference type="InterPro" id="IPR010347">
    <property type="entry name" value="Tdp1"/>
</dbReference>
<dbReference type="GO" id="GO:0003697">
    <property type="term" value="F:single-stranded DNA binding"/>
    <property type="evidence" value="ECO:0007669"/>
    <property type="project" value="TreeGrafter"/>
</dbReference>
<evidence type="ECO:0000259" key="4">
    <source>
        <dbReference type="PROSITE" id="PS50181"/>
    </source>
</evidence>
<feature type="active site" description="Nucleophile" evidence="1">
    <location>
        <position position="269"/>
    </location>
</feature>
<feature type="region of interest" description="Disordered" evidence="3">
    <location>
        <begin position="438"/>
        <end position="458"/>
    </location>
</feature>
<feature type="compositionally biased region" description="Basic and acidic residues" evidence="3">
    <location>
        <begin position="102"/>
        <end position="112"/>
    </location>
</feature>
<dbReference type="Gene3D" id="3.30.870.10">
    <property type="entry name" value="Endonuclease Chain A"/>
    <property type="match status" value="2"/>
</dbReference>
<feature type="domain" description="F-box" evidence="4">
    <location>
        <begin position="935"/>
        <end position="989"/>
    </location>
</feature>
<dbReference type="Pfam" id="PF06087">
    <property type="entry name" value="Tyr-DNA_phospho"/>
    <property type="match status" value="1"/>
</dbReference>
<feature type="region of interest" description="Disordered" evidence="3">
    <location>
        <begin position="16"/>
        <end position="168"/>
    </location>
</feature>
<feature type="compositionally biased region" description="Polar residues" evidence="3">
    <location>
        <begin position="141"/>
        <end position="155"/>
    </location>
</feature>
<dbReference type="Pfam" id="PF02809">
    <property type="entry name" value="UIM"/>
    <property type="match status" value="1"/>
</dbReference>
<gene>
    <name evidence="5" type="ORF">OEA41_009081</name>
</gene>
<keyword evidence="6" id="KW-1185">Reference proteome</keyword>
<comment type="caution">
    <text evidence="5">The sequence shown here is derived from an EMBL/GenBank/DDBJ whole genome shotgun (WGS) entry which is preliminary data.</text>
</comment>
<dbReference type="GO" id="GO:0006281">
    <property type="term" value="P:DNA repair"/>
    <property type="evidence" value="ECO:0007669"/>
    <property type="project" value="InterPro"/>
</dbReference>
<dbReference type="Proteomes" id="UP001276659">
    <property type="component" value="Unassembled WGS sequence"/>
</dbReference>
<feature type="compositionally biased region" description="Low complexity" evidence="3">
    <location>
        <begin position="88"/>
        <end position="98"/>
    </location>
</feature>
<dbReference type="PROSITE" id="PS50181">
    <property type="entry name" value="FBOX"/>
    <property type="match status" value="1"/>
</dbReference>
<reference evidence="5" key="1">
    <citation type="submission" date="2022-11" db="EMBL/GenBank/DDBJ databases">
        <title>Chromosomal genome sequence assembly and mating type (MAT) locus characterization of the leprose asexual lichenized fungus Lepraria neglecta (Nyl.) Erichsen.</title>
        <authorList>
            <person name="Allen J.L."/>
            <person name="Pfeffer B."/>
        </authorList>
    </citation>
    <scope>NUCLEOTIDE SEQUENCE</scope>
    <source>
        <strain evidence="5">Allen 5258</strain>
    </source>
</reference>
<dbReference type="PANTHER" id="PTHR12415">
    <property type="entry name" value="TYROSYL-DNA PHOSPHODIESTERASE 1"/>
    <property type="match status" value="1"/>
</dbReference>
<dbReference type="GO" id="GO:0005634">
    <property type="term" value="C:nucleus"/>
    <property type="evidence" value="ECO:0007669"/>
    <property type="project" value="InterPro"/>
</dbReference>
<evidence type="ECO:0000313" key="6">
    <source>
        <dbReference type="Proteomes" id="UP001276659"/>
    </source>
</evidence>
<name>A0AAD9Z3L3_9LECA</name>
<evidence type="ECO:0000313" key="5">
    <source>
        <dbReference type="EMBL" id="KAK3169697.1"/>
    </source>
</evidence>
<dbReference type="GO" id="GO:0003690">
    <property type="term" value="F:double-stranded DNA binding"/>
    <property type="evidence" value="ECO:0007669"/>
    <property type="project" value="TreeGrafter"/>
</dbReference>
<dbReference type="PROSITE" id="PS50330">
    <property type="entry name" value="UIM"/>
    <property type="match status" value="1"/>
</dbReference>
<feature type="binding site" evidence="2">
    <location>
        <position position="271"/>
    </location>
    <ligand>
        <name>substrate</name>
    </ligand>
</feature>
<dbReference type="CDD" id="cd09122">
    <property type="entry name" value="PLDc_Tdp1_1"/>
    <property type="match status" value="1"/>
</dbReference>
<feature type="compositionally biased region" description="Basic and acidic residues" evidence="3">
    <location>
        <begin position="58"/>
        <end position="78"/>
    </location>
</feature>
<dbReference type="EMBL" id="JASNWA010000009">
    <property type="protein sequence ID" value="KAK3169697.1"/>
    <property type="molecule type" value="Genomic_DNA"/>
</dbReference>
<accession>A0AAD9Z3L3</accession>
<dbReference type="GO" id="GO:0017005">
    <property type="term" value="F:3'-tyrosyl-DNA phosphodiesterase activity"/>
    <property type="evidence" value="ECO:0007669"/>
    <property type="project" value="TreeGrafter"/>
</dbReference>
<protein>
    <recommendedName>
        <fullName evidence="4">F-box domain-containing protein</fullName>
    </recommendedName>
</protein>
<organism evidence="5 6">
    <name type="scientific">Lepraria neglecta</name>
    <dbReference type="NCBI Taxonomy" id="209136"/>
    <lineage>
        <taxon>Eukaryota</taxon>
        <taxon>Fungi</taxon>
        <taxon>Dikarya</taxon>
        <taxon>Ascomycota</taxon>
        <taxon>Pezizomycotina</taxon>
        <taxon>Lecanoromycetes</taxon>
        <taxon>OSLEUM clade</taxon>
        <taxon>Lecanoromycetidae</taxon>
        <taxon>Lecanorales</taxon>
        <taxon>Lecanorineae</taxon>
        <taxon>Stereocaulaceae</taxon>
        <taxon>Lepraria</taxon>
    </lineage>
</organism>
<sequence length="1388" mass="155356">MAPSDDDEDIKRAIALSLQDEATTSRESRSAGQSFRDAIALDSETEDEDEPPEVSKMAQEDAVRKDKNSLRTSLHHDAGTSVGKSVESEPSVSTSSLSFLGIDRKKMEQERLARKRKVSTSPPPPRKAPRVSPNVPVESRTLFSQSATNSTSQVTVEPKPTSEGNSSVKIRFPRGTVKKTWAFGHSRTGDDIKLEEVLQKNDLNSAVLSSFQWDVGWLLANINTRSTQITLVMQAKDEATKQQYRRETASMSNLRLCFPSMEGQVNCMHSKLMLLSYPKHLRVAVPTANLVPYDWGESGDMENMVFLIDLPRLPDGRRTAPEDLTFFGRELIYFLEAMGLERSIINSIYNFDFAATKDLAFVHTIGGAHAGEDDPWRRTGYCGLGRAVRELGLAAEKVLKIDFVTSSVGSLNIDFLAMLYLAAQGDDGSTEYQWRNPVAAKGKGKGKQSKAAPNGAETAQEKLKDHIRENFHIYFPTHETVKSSTAGGAGTICFQSKWYNSPIFPRQAMRDCKSTRIGLLMHNKQEVPADMPHLLTLAHEIFYLIIEVISPDDIENFWLSCHALHTLAGPTLIVHRQLRQAYRTVEFGEGNWGDDWGDLQNTHPIYLLRDVLKDFRIRHYPTFLRICEYIEDWALTDGYDEKRIEEREHEFANAQEAASDCLPLIIKEVVGCPFVRAAKQGGWTRRILEGQRDEVFAMLLILLPNLATIEIQGSFHSAFRIMLKKIAHAYHDPEKKYTLVLTRLTNALVAPNNETDSDGPWESSAALGPFAALPSIRSLSGSFLVSGGPDEEDAFEWSYTSRISELTELTIKYSNVYGSSGPSFLSGDSRTRVGGSWTTGLDKLDHELSDSRTPQHLLDILPASVETLEIEGDISADHEKAVFAGFKELKEEWLPKLTALELQGPAFTKDSIVDSGSLHLSHTTSASKPAAPSNMRTLLKLPTETLLQIVENVTPDDIVTFAISCKYINTLAKNYLKVHQQRIKTYHNIVLWGCYRHPDEKHPLVLVQDILQDWKIAYYAKSIEVKYCGYDSVVENWQRWADRDQRPQVEVETAIVQSLLNGITTELRKKLITLFHLADDEADDNVHLVKECSRAMVLSLLSFLLPNLESISSNEYGCYDYSWPEALALIMMSQSPWIKPGLNALTKLSEVRVSGWTEGNLDRGFGNECSAFAPFMQLPSIGSLIGTSVRDNEFTKLEDPLNPCSFFELLEGIGASKRFTYERNDQFEDDDLGAESSEFIDGLLAHASSSLEYLALIGATGSQFQKGKGENKGYLKGFKVLKEVRLHVNLHLGTQDEYDGADTDLDIDEWKKRGPYLAPILPASIERIESDGPVTMKEVDCLLTGLDIRKSRCVPKLRKIIFHDATAENKTIQLIANSWKKGCRSVRA</sequence>
<evidence type="ECO:0000256" key="2">
    <source>
        <dbReference type="PIRSR" id="PIRSR610347-2"/>
    </source>
</evidence>
<dbReference type="SMART" id="SM00726">
    <property type="entry name" value="UIM"/>
    <property type="match status" value="1"/>
</dbReference>
<evidence type="ECO:0000256" key="3">
    <source>
        <dbReference type="SAM" id="MobiDB-lite"/>
    </source>
</evidence>